<feature type="transmembrane region" description="Helical" evidence="11">
    <location>
        <begin position="104"/>
        <end position="127"/>
    </location>
</feature>
<comment type="similarity">
    <text evidence="3 11">Belongs to the peptidase M50B family.</text>
</comment>
<feature type="transmembrane region" description="Helical" evidence="11">
    <location>
        <begin position="7"/>
        <end position="29"/>
    </location>
</feature>
<comment type="cofactor">
    <cofactor evidence="1 11">
        <name>Zn(2+)</name>
        <dbReference type="ChEBI" id="CHEBI:29105"/>
    </cofactor>
</comment>
<keyword evidence="14" id="KW-1185">Reference proteome</keyword>
<feature type="transmembrane region" description="Helical" evidence="11">
    <location>
        <begin position="335"/>
        <end position="352"/>
    </location>
</feature>
<evidence type="ECO:0000256" key="6">
    <source>
        <dbReference type="ARBA" id="ARBA00022801"/>
    </source>
</evidence>
<proteinExistence type="inferred from homology"/>
<dbReference type="SUPFAM" id="SSF50156">
    <property type="entry name" value="PDZ domain-like"/>
    <property type="match status" value="1"/>
</dbReference>
<keyword evidence="5 11" id="KW-0812">Transmembrane</keyword>
<dbReference type="CDD" id="cd06163">
    <property type="entry name" value="S2P-M50_PDZ_RseP-like"/>
    <property type="match status" value="1"/>
</dbReference>
<feature type="domain" description="PDZ" evidence="12">
    <location>
        <begin position="121"/>
        <end position="193"/>
    </location>
</feature>
<dbReference type="EC" id="3.4.24.-" evidence="11"/>
<evidence type="ECO:0000256" key="3">
    <source>
        <dbReference type="ARBA" id="ARBA00007931"/>
    </source>
</evidence>
<keyword evidence="10 11" id="KW-0472">Membrane</keyword>
<dbReference type="EMBL" id="JASBAN010000001">
    <property type="protein sequence ID" value="MDI2113579.1"/>
    <property type="molecule type" value="Genomic_DNA"/>
</dbReference>
<dbReference type="Gene3D" id="2.30.42.10">
    <property type="match status" value="1"/>
</dbReference>
<evidence type="ECO:0000256" key="4">
    <source>
        <dbReference type="ARBA" id="ARBA00022670"/>
    </source>
</evidence>
<feature type="transmembrane region" description="Helical" evidence="11">
    <location>
        <begin position="287"/>
        <end position="306"/>
    </location>
</feature>
<dbReference type="InterPro" id="IPR001478">
    <property type="entry name" value="PDZ"/>
</dbReference>
<dbReference type="InterPro" id="IPR036034">
    <property type="entry name" value="PDZ_sf"/>
</dbReference>
<comment type="subcellular location">
    <subcellularLocation>
        <location evidence="2">Membrane</location>
        <topology evidence="2">Multi-pass membrane protein</topology>
    </subcellularLocation>
</comment>
<evidence type="ECO:0000256" key="2">
    <source>
        <dbReference type="ARBA" id="ARBA00004141"/>
    </source>
</evidence>
<evidence type="ECO:0000256" key="5">
    <source>
        <dbReference type="ARBA" id="ARBA00022692"/>
    </source>
</evidence>
<gene>
    <name evidence="13" type="primary">rseP</name>
    <name evidence="13" type="ORF">QJV33_09890</name>
</gene>
<accession>A0ABT6Q9U9</accession>
<evidence type="ECO:0000256" key="11">
    <source>
        <dbReference type="RuleBase" id="RU362031"/>
    </source>
</evidence>
<name>A0ABT6Q9U9_9PROT</name>
<keyword evidence="4" id="KW-0645">Protease</keyword>
<dbReference type="Proteomes" id="UP001431775">
    <property type="component" value="Unassembled WGS sequence"/>
</dbReference>
<sequence length="369" mass="40134">MYDFIRMILSFVFVLGVLVFIHELGHYLAARWRGVHVDVFSIGFGKPLYSWHDKVGTEWRICPIPLGGYVRPHGFADPEDVSEEERATYIEGKTFHGKDVGSRAIVIAAGPIFNFLLAIILYFGLFVTVGKHSLGEPIAQSVVADSAAAKAGIQPKDTIVKIGDINNPGVENLVLYAQQHPDLSTTISVKRDGKEVVLPITIGSKENNGKKVGQLGVQLAINIIAGKPMSVGGAAVAAVQETWNVSKKTIIGLGQMITGQRSAKDLGGPIKIAQLSGQVSKGGFADLVNFMALLSISLGLINLFPIPVLDGGRLVFYAFEAIFRRPVPKSIQERAFQVGFALILLLFAFSMYNDVTQLSWFRWLTGHSN</sequence>
<dbReference type="PANTHER" id="PTHR42837">
    <property type="entry name" value="REGULATOR OF SIGMA-E PROTEASE RSEP"/>
    <property type="match status" value="1"/>
</dbReference>
<evidence type="ECO:0000313" key="14">
    <source>
        <dbReference type="Proteomes" id="UP001431775"/>
    </source>
</evidence>
<evidence type="ECO:0000256" key="9">
    <source>
        <dbReference type="ARBA" id="ARBA00023049"/>
    </source>
</evidence>
<comment type="caution">
    <text evidence="13">The sequence shown here is derived from an EMBL/GenBank/DDBJ whole genome shotgun (WGS) entry which is preliminary data.</text>
</comment>
<dbReference type="SMART" id="SM00228">
    <property type="entry name" value="PDZ"/>
    <property type="match status" value="1"/>
</dbReference>
<dbReference type="CDD" id="cd23081">
    <property type="entry name" value="cpPDZ_EcRseP-like"/>
    <property type="match status" value="1"/>
</dbReference>
<keyword evidence="7 11" id="KW-0862">Zinc</keyword>
<keyword evidence="9 11" id="KW-0482">Metalloprotease</keyword>
<evidence type="ECO:0000256" key="1">
    <source>
        <dbReference type="ARBA" id="ARBA00001947"/>
    </source>
</evidence>
<organism evidence="13 14">
    <name type="scientific">Commensalibacter nepenthis</name>
    <dbReference type="NCBI Taxonomy" id="3043872"/>
    <lineage>
        <taxon>Bacteria</taxon>
        <taxon>Pseudomonadati</taxon>
        <taxon>Pseudomonadota</taxon>
        <taxon>Alphaproteobacteria</taxon>
        <taxon>Acetobacterales</taxon>
        <taxon>Acetobacteraceae</taxon>
    </lineage>
</organism>
<keyword evidence="8 11" id="KW-1133">Transmembrane helix</keyword>
<evidence type="ECO:0000256" key="10">
    <source>
        <dbReference type="ARBA" id="ARBA00023136"/>
    </source>
</evidence>
<evidence type="ECO:0000256" key="8">
    <source>
        <dbReference type="ARBA" id="ARBA00022989"/>
    </source>
</evidence>
<keyword evidence="11" id="KW-0479">Metal-binding</keyword>
<dbReference type="PANTHER" id="PTHR42837:SF2">
    <property type="entry name" value="MEMBRANE METALLOPROTEASE ARASP2, CHLOROPLASTIC-RELATED"/>
    <property type="match status" value="1"/>
</dbReference>
<dbReference type="InterPro" id="IPR008915">
    <property type="entry name" value="Peptidase_M50"/>
</dbReference>
<dbReference type="InterPro" id="IPR004387">
    <property type="entry name" value="Pept_M50_Zn"/>
</dbReference>
<reference evidence="13" key="1">
    <citation type="submission" date="2023-05" db="EMBL/GenBank/DDBJ databases">
        <title>Whole genome sequence of Commensalibacter sp.</title>
        <authorList>
            <person name="Charoenyingcharoen P."/>
            <person name="Yukphan P."/>
        </authorList>
    </citation>
    <scope>NUCLEOTIDE SEQUENCE</scope>
    <source>
        <strain evidence="13">TBRC 10068</strain>
    </source>
</reference>
<keyword evidence="6 11" id="KW-0378">Hydrolase</keyword>
<protein>
    <recommendedName>
        <fullName evidence="11">Zinc metalloprotease</fullName>
        <ecNumber evidence="11">3.4.24.-</ecNumber>
    </recommendedName>
</protein>
<dbReference type="RefSeq" id="WP_281463169.1">
    <property type="nucleotide sequence ID" value="NZ_JASBAN010000001.1"/>
</dbReference>
<dbReference type="Pfam" id="PF02163">
    <property type="entry name" value="Peptidase_M50"/>
    <property type="match status" value="1"/>
</dbReference>
<dbReference type="GO" id="GO:0008237">
    <property type="term" value="F:metallopeptidase activity"/>
    <property type="evidence" value="ECO:0007669"/>
    <property type="project" value="UniProtKB-KW"/>
</dbReference>
<dbReference type="NCBIfam" id="TIGR00054">
    <property type="entry name" value="RIP metalloprotease RseP"/>
    <property type="match status" value="1"/>
</dbReference>
<evidence type="ECO:0000256" key="7">
    <source>
        <dbReference type="ARBA" id="ARBA00022833"/>
    </source>
</evidence>
<evidence type="ECO:0000313" key="13">
    <source>
        <dbReference type="EMBL" id="MDI2113579.1"/>
    </source>
</evidence>
<evidence type="ECO:0000259" key="12">
    <source>
        <dbReference type="SMART" id="SM00228"/>
    </source>
</evidence>